<reference evidence="1 2" key="1">
    <citation type="submission" date="2018-07" db="EMBL/GenBank/DDBJ databases">
        <title>Genomic Encyclopedia of Type Strains, Phase IV (KMG-IV): sequencing the most valuable type-strain genomes for metagenomic binning, comparative biology and taxonomic classification.</title>
        <authorList>
            <person name="Goeker M."/>
        </authorList>
    </citation>
    <scope>NUCLEOTIDE SEQUENCE [LARGE SCALE GENOMIC DNA]</scope>
    <source>
        <strain evidence="1 2">DSM 16500</strain>
    </source>
</reference>
<proteinExistence type="predicted"/>
<accession>A0A370GK02</accession>
<name>A0A370GK02_9COXI</name>
<comment type="caution">
    <text evidence="1">The sequence shown here is derived from an EMBL/GenBank/DDBJ whole genome shotgun (WGS) entry which is preliminary data.</text>
</comment>
<dbReference type="Proteomes" id="UP000254720">
    <property type="component" value="Unassembled WGS sequence"/>
</dbReference>
<gene>
    <name evidence="1" type="ORF">C8D86_11354</name>
</gene>
<evidence type="ECO:0000313" key="1">
    <source>
        <dbReference type="EMBL" id="RDI42724.1"/>
    </source>
</evidence>
<dbReference type="AlphaFoldDB" id="A0A370GK02"/>
<dbReference type="EMBL" id="QQAX01000013">
    <property type="protein sequence ID" value="RDI42724.1"/>
    <property type="molecule type" value="Genomic_DNA"/>
</dbReference>
<evidence type="ECO:0000313" key="2">
    <source>
        <dbReference type="Proteomes" id="UP000254720"/>
    </source>
</evidence>
<keyword evidence="2" id="KW-1185">Reference proteome</keyword>
<organism evidence="1 2">
    <name type="scientific">Aquicella lusitana</name>
    <dbReference type="NCBI Taxonomy" id="254246"/>
    <lineage>
        <taxon>Bacteria</taxon>
        <taxon>Pseudomonadati</taxon>
        <taxon>Pseudomonadota</taxon>
        <taxon>Gammaproteobacteria</taxon>
        <taxon>Legionellales</taxon>
        <taxon>Coxiellaceae</taxon>
        <taxon>Aquicella</taxon>
    </lineage>
</organism>
<protein>
    <submittedName>
        <fullName evidence="1">Uncharacterized protein</fullName>
    </submittedName>
</protein>
<sequence length="89" mass="10047">MLKSVMYIGANKQNGHALQCCHPERSEGSPFVHREILRAKKRSQDDSIIEHFVNSQSPVYEMLLQYFPTTSAEKPVIASVAKQSRLSSI</sequence>